<organism evidence="2 3">
    <name type="scientific">Symbiodinium necroappetens</name>
    <dbReference type="NCBI Taxonomy" id="1628268"/>
    <lineage>
        <taxon>Eukaryota</taxon>
        <taxon>Sar</taxon>
        <taxon>Alveolata</taxon>
        <taxon>Dinophyceae</taxon>
        <taxon>Suessiales</taxon>
        <taxon>Symbiodiniaceae</taxon>
        <taxon>Symbiodinium</taxon>
    </lineage>
</organism>
<gene>
    <name evidence="2" type="primary">APUM3</name>
    <name evidence="2" type="ORF">SNEC2469_LOCUS11219</name>
</gene>
<sequence>MAWPRVAHATREVAYRCCLSVCISLFVSSCGFSKWRVSSICSKAPPHGSFERPGLQLGDRSEVGGPSHDPAGSMSTCIQITEGVVPGINRLALKGHMEQFGQVDLVHMGNRQNPEEEPPKVRFSTPEAAQRALEAINAGQVVIDGMLLKAQYMQGKGRGRGAPPTATERNLEVTSRDLFLERERARAAARGGGGGGGKERSRSRDRSRDRRRRRRSSDSSRSKRRRRSTSKSRGRRR</sequence>
<accession>A0A812QXI5</accession>
<evidence type="ECO:0000313" key="2">
    <source>
        <dbReference type="EMBL" id="CAE7408267.1"/>
    </source>
</evidence>
<proteinExistence type="predicted"/>
<evidence type="ECO:0000256" key="1">
    <source>
        <dbReference type="SAM" id="MobiDB-lite"/>
    </source>
</evidence>
<feature type="compositionally biased region" description="Basic and acidic residues" evidence="1">
    <location>
        <begin position="197"/>
        <end position="208"/>
    </location>
</feature>
<evidence type="ECO:0000313" key="3">
    <source>
        <dbReference type="Proteomes" id="UP000601435"/>
    </source>
</evidence>
<dbReference type="AlphaFoldDB" id="A0A812QXI5"/>
<feature type="region of interest" description="Disordered" evidence="1">
    <location>
        <begin position="186"/>
        <end position="237"/>
    </location>
</feature>
<feature type="compositionally biased region" description="Basic residues" evidence="1">
    <location>
        <begin position="222"/>
        <end position="237"/>
    </location>
</feature>
<dbReference type="Proteomes" id="UP000601435">
    <property type="component" value="Unassembled WGS sequence"/>
</dbReference>
<dbReference type="InterPro" id="IPR035979">
    <property type="entry name" value="RBD_domain_sf"/>
</dbReference>
<name>A0A812QXI5_9DINO</name>
<keyword evidence="3" id="KW-1185">Reference proteome</keyword>
<reference evidence="2" key="1">
    <citation type="submission" date="2021-02" db="EMBL/GenBank/DDBJ databases">
        <authorList>
            <person name="Dougan E. K."/>
            <person name="Rhodes N."/>
            <person name="Thang M."/>
            <person name="Chan C."/>
        </authorList>
    </citation>
    <scope>NUCLEOTIDE SEQUENCE</scope>
</reference>
<dbReference type="EMBL" id="CAJNJA010017801">
    <property type="protein sequence ID" value="CAE7408267.1"/>
    <property type="molecule type" value="Genomic_DNA"/>
</dbReference>
<feature type="region of interest" description="Disordered" evidence="1">
    <location>
        <begin position="52"/>
        <end position="72"/>
    </location>
</feature>
<dbReference type="OrthoDB" id="439679at2759"/>
<protein>
    <submittedName>
        <fullName evidence="2">APUM3 protein</fullName>
    </submittedName>
</protein>
<dbReference type="GO" id="GO:0003676">
    <property type="term" value="F:nucleic acid binding"/>
    <property type="evidence" value="ECO:0007669"/>
    <property type="project" value="InterPro"/>
</dbReference>
<comment type="caution">
    <text evidence="2">The sequence shown here is derived from an EMBL/GenBank/DDBJ whole genome shotgun (WGS) entry which is preliminary data.</text>
</comment>
<dbReference type="PROSITE" id="PS51257">
    <property type="entry name" value="PROKAR_LIPOPROTEIN"/>
    <property type="match status" value="1"/>
</dbReference>
<dbReference type="SUPFAM" id="SSF54928">
    <property type="entry name" value="RNA-binding domain, RBD"/>
    <property type="match status" value="1"/>
</dbReference>